<keyword evidence="1" id="KW-0472">Membrane</keyword>
<keyword evidence="1" id="KW-0812">Transmembrane</keyword>
<dbReference type="PATRIC" id="fig|29536.5.peg.763"/>
<dbReference type="EMBL" id="JMTM01000017">
    <property type="protein sequence ID" value="OAZ04889.1"/>
    <property type="molecule type" value="Genomic_DNA"/>
</dbReference>
<dbReference type="RefSeq" id="WP_064714599.1">
    <property type="nucleotide sequence ID" value="NZ_JMTM01000017.1"/>
</dbReference>
<evidence type="ECO:0000256" key="1">
    <source>
        <dbReference type="SAM" id="Phobius"/>
    </source>
</evidence>
<protein>
    <submittedName>
        <fullName evidence="2">Uncharacterized protein</fullName>
    </submittedName>
</protein>
<feature type="transmembrane region" description="Helical" evidence="1">
    <location>
        <begin position="55"/>
        <end position="76"/>
    </location>
</feature>
<organism evidence="2 3">
    <name type="scientific">Flavobacterium succinicans</name>
    <dbReference type="NCBI Taxonomy" id="29536"/>
    <lineage>
        <taxon>Bacteria</taxon>
        <taxon>Pseudomonadati</taxon>
        <taxon>Bacteroidota</taxon>
        <taxon>Flavobacteriia</taxon>
        <taxon>Flavobacteriales</taxon>
        <taxon>Flavobacteriaceae</taxon>
        <taxon>Flavobacterium</taxon>
    </lineage>
</organism>
<sequence length="86" mass="9888">MDFFEIIFSRGILELVGGFIRFILNKCYLLLTGKPHKSLSFYFKETKDETFKNGVGNHVVGVIFFGLIVLITIFVMSPEGRKFFSK</sequence>
<gene>
    <name evidence="2" type="ORF">FLB_07370</name>
</gene>
<evidence type="ECO:0000313" key="2">
    <source>
        <dbReference type="EMBL" id="OAZ04889.1"/>
    </source>
</evidence>
<evidence type="ECO:0000313" key="3">
    <source>
        <dbReference type="Proteomes" id="UP000093807"/>
    </source>
</evidence>
<proteinExistence type="predicted"/>
<dbReference type="AlphaFoldDB" id="A0A199XU91"/>
<name>A0A199XU91_9FLAO</name>
<dbReference type="Proteomes" id="UP000093807">
    <property type="component" value="Unassembled WGS sequence"/>
</dbReference>
<comment type="caution">
    <text evidence="2">The sequence shown here is derived from an EMBL/GenBank/DDBJ whole genome shotgun (WGS) entry which is preliminary data.</text>
</comment>
<reference evidence="2 3" key="1">
    <citation type="submission" date="2016-06" db="EMBL/GenBank/DDBJ databases">
        <title>Draft genome sequence of Flavobacterium succinicans strain DD5b.</title>
        <authorList>
            <person name="Poehlein A."/>
            <person name="Daniel R."/>
            <person name="Simeonova D.D."/>
        </authorList>
    </citation>
    <scope>NUCLEOTIDE SEQUENCE [LARGE SCALE GENOMIC DNA]</scope>
    <source>
        <strain evidence="2 3">DD5b</strain>
    </source>
</reference>
<keyword evidence="1" id="KW-1133">Transmembrane helix</keyword>
<accession>A0A199XU91</accession>
<keyword evidence="3" id="KW-1185">Reference proteome</keyword>
<dbReference type="OrthoDB" id="1365579at2"/>